<evidence type="ECO:0000313" key="4">
    <source>
        <dbReference type="EMBL" id="MEB3964890.1"/>
    </source>
</evidence>
<evidence type="ECO:0000313" key="5">
    <source>
        <dbReference type="Proteomes" id="UP001352223"/>
    </source>
</evidence>
<feature type="region of interest" description="Disordered" evidence="1">
    <location>
        <begin position="75"/>
        <end position="95"/>
    </location>
</feature>
<protein>
    <recommendedName>
        <fullName evidence="3">Polysaccharide lyase 14 domain-containing protein</fullName>
    </recommendedName>
</protein>
<evidence type="ECO:0000256" key="1">
    <source>
        <dbReference type="SAM" id="MobiDB-lite"/>
    </source>
</evidence>
<organism evidence="4 5">
    <name type="scientific">Streptomyces kunmingensis</name>
    <dbReference type="NCBI Taxonomy" id="68225"/>
    <lineage>
        <taxon>Bacteria</taxon>
        <taxon>Bacillati</taxon>
        <taxon>Actinomycetota</taxon>
        <taxon>Actinomycetes</taxon>
        <taxon>Kitasatosporales</taxon>
        <taxon>Streptomycetaceae</taxon>
        <taxon>Streptomyces</taxon>
    </lineage>
</organism>
<feature type="domain" description="Polysaccharide lyase 14" evidence="3">
    <location>
        <begin position="95"/>
        <end position="289"/>
    </location>
</feature>
<gene>
    <name evidence="4" type="ORF">OKJ48_32365</name>
</gene>
<dbReference type="Proteomes" id="UP001352223">
    <property type="component" value="Unassembled WGS sequence"/>
</dbReference>
<dbReference type="PANTHER" id="PTHR40124">
    <property type="match status" value="1"/>
</dbReference>
<dbReference type="InterPro" id="IPR006311">
    <property type="entry name" value="TAT_signal"/>
</dbReference>
<dbReference type="Pfam" id="PF21294">
    <property type="entry name" value="Polysacc_lyase_14"/>
    <property type="match status" value="1"/>
</dbReference>
<dbReference type="InterPro" id="IPR048958">
    <property type="entry name" value="Polysacc_lyase_14"/>
</dbReference>
<sequence>MTAIRRRYFLAAGAAVAGAALVGCSSDAGDDDGKQPTGGPSESEPPTGPSGGPLPHGPAAVLRLFDDAPVRARRPGSFGLDRADVRSDGGPVPGPYLRVRYPARSASPTVARTYDRPQGGTQLYLPLRDGPVDSLHLRYYLRFPRGFDFVKGGKLPGLYGGYATSGGHVPDGENGLSTRYMWRSEGRGEVYAYLPTSVEHGTSLGRGDWSWPVGRWACVEQAVRLNRPGRSDGSVTVLLDGRRVLHHRGLRFRTTDDLRIEGVFFSTFFGGGDPSWATPRTQHVDFAAFAVSGHAIGPLRGALSSPLRQTARR</sequence>
<dbReference type="EMBL" id="JAOZYB010000318">
    <property type="protein sequence ID" value="MEB3964890.1"/>
    <property type="molecule type" value="Genomic_DNA"/>
</dbReference>
<feature type="region of interest" description="Disordered" evidence="1">
    <location>
        <begin position="23"/>
        <end position="58"/>
    </location>
</feature>
<keyword evidence="5" id="KW-1185">Reference proteome</keyword>
<dbReference type="Gene3D" id="2.60.120.200">
    <property type="match status" value="1"/>
</dbReference>
<comment type="caution">
    <text evidence="4">The sequence shown here is derived from an EMBL/GenBank/DDBJ whole genome shotgun (WGS) entry which is preliminary data.</text>
</comment>
<evidence type="ECO:0000256" key="2">
    <source>
        <dbReference type="SAM" id="SignalP"/>
    </source>
</evidence>
<accession>A0ABU6CKK4</accession>
<feature type="chain" id="PRO_5045568723" description="Polysaccharide lyase 14 domain-containing protein" evidence="2">
    <location>
        <begin position="29"/>
        <end position="313"/>
    </location>
</feature>
<keyword evidence="2" id="KW-0732">Signal</keyword>
<name>A0ABU6CKK4_9ACTN</name>
<dbReference type="PANTHER" id="PTHR40124:SF1">
    <property type="entry name" value="DISAGGREGATASE RELATED REPEAT PROTEIN"/>
    <property type="match status" value="1"/>
</dbReference>
<dbReference type="RefSeq" id="WP_324772667.1">
    <property type="nucleotide sequence ID" value="NZ_BAAATS010000010.1"/>
</dbReference>
<reference evidence="4 5" key="1">
    <citation type="submission" date="2022-10" db="EMBL/GenBank/DDBJ databases">
        <authorList>
            <person name="Xie J."/>
            <person name="Shen N."/>
        </authorList>
    </citation>
    <scope>NUCLEOTIDE SEQUENCE [LARGE SCALE GENOMIC DNA]</scope>
    <source>
        <strain evidence="4 5">DSM 41681</strain>
    </source>
</reference>
<dbReference type="PROSITE" id="PS51318">
    <property type="entry name" value="TAT"/>
    <property type="match status" value="1"/>
</dbReference>
<dbReference type="PROSITE" id="PS51257">
    <property type="entry name" value="PROKAR_LIPOPROTEIN"/>
    <property type="match status" value="1"/>
</dbReference>
<feature type="signal peptide" evidence="2">
    <location>
        <begin position="1"/>
        <end position="28"/>
    </location>
</feature>
<proteinExistence type="predicted"/>
<evidence type="ECO:0000259" key="3">
    <source>
        <dbReference type="Pfam" id="PF21294"/>
    </source>
</evidence>